<evidence type="ECO:0000256" key="3">
    <source>
        <dbReference type="ARBA" id="ARBA00022741"/>
    </source>
</evidence>
<feature type="binding site" evidence="8">
    <location>
        <begin position="174"/>
        <end position="179"/>
    </location>
    <ligand>
        <name>NAD(+)</name>
        <dbReference type="ChEBI" id="CHEBI:57540"/>
    </ligand>
</feature>
<dbReference type="EMBL" id="CP043875">
    <property type="protein sequence ID" value="WOF16196.1"/>
    <property type="molecule type" value="Genomic_DNA"/>
</dbReference>
<dbReference type="GO" id="GO:0005737">
    <property type="term" value="C:cytoplasm"/>
    <property type="evidence" value="ECO:0007669"/>
    <property type="project" value="UniProtKB-SubCell"/>
</dbReference>
<evidence type="ECO:0000256" key="6">
    <source>
        <dbReference type="ARBA" id="ARBA00022857"/>
    </source>
</evidence>
<evidence type="ECO:0000256" key="1">
    <source>
        <dbReference type="ARBA" id="ARBA00022490"/>
    </source>
</evidence>
<dbReference type="PANTHER" id="PTHR20275:SF43">
    <property type="entry name" value="BIFUNCTIONAL NADP PHOSPHATASE_NAD KINASE"/>
    <property type="match status" value="1"/>
</dbReference>
<keyword evidence="7 8" id="KW-0520">NAD</keyword>
<dbReference type="KEGG" id="mefw:F1737_05475"/>
<keyword evidence="5 8" id="KW-0067">ATP-binding</keyword>
<feature type="binding site" evidence="8">
    <location>
        <position position="232"/>
    </location>
    <ligand>
        <name>NAD(+)</name>
        <dbReference type="ChEBI" id="CHEBI:57540"/>
    </ligand>
</feature>
<keyword evidence="6 8" id="KW-0521">NADP</keyword>
<keyword evidence="2 8" id="KW-0808">Transferase</keyword>
<comment type="cofactor">
    <cofactor evidence="8">
        <name>a divalent metal cation</name>
        <dbReference type="ChEBI" id="CHEBI:60240"/>
    </cofactor>
</comment>
<feature type="binding site" evidence="8">
    <location>
        <position position="163"/>
    </location>
    <ligand>
        <name>NAD(+)</name>
        <dbReference type="ChEBI" id="CHEBI:57540"/>
    </ligand>
</feature>
<comment type="similarity">
    <text evidence="8">Belongs to the NAD kinase family.</text>
</comment>
<dbReference type="GO" id="GO:0006741">
    <property type="term" value="P:NADP+ biosynthetic process"/>
    <property type="evidence" value="ECO:0007669"/>
    <property type="project" value="UniProtKB-UniRule"/>
</dbReference>
<name>A0AA97I3S2_9EURY</name>
<keyword evidence="3 8" id="KW-0547">Nucleotide-binding</keyword>
<evidence type="ECO:0000256" key="7">
    <source>
        <dbReference type="ARBA" id="ARBA00023027"/>
    </source>
</evidence>
<organism evidence="9 10">
    <name type="scientific">Methanochimaera problematica</name>
    <dbReference type="NCBI Taxonomy" id="2609417"/>
    <lineage>
        <taxon>Archaea</taxon>
        <taxon>Methanobacteriati</taxon>
        <taxon>Methanobacteriota</taxon>
        <taxon>Stenosarchaea group</taxon>
        <taxon>Methanomicrobia</taxon>
        <taxon>Methanomicrobiales</taxon>
        <taxon>Methanomicrobiaceae</taxon>
        <taxon>Methanochimaera</taxon>
    </lineage>
</organism>
<keyword evidence="1 8" id="KW-0963">Cytoplasm</keyword>
<proteinExistence type="inferred from homology"/>
<evidence type="ECO:0000256" key="4">
    <source>
        <dbReference type="ARBA" id="ARBA00022777"/>
    </source>
</evidence>
<dbReference type="Pfam" id="PF01513">
    <property type="entry name" value="NAD_kinase"/>
    <property type="match status" value="1"/>
</dbReference>
<dbReference type="Gene3D" id="3.40.50.10330">
    <property type="entry name" value="Probable inorganic polyphosphate/atp-NAD kinase, domain 1"/>
    <property type="match status" value="1"/>
</dbReference>
<dbReference type="PANTHER" id="PTHR20275">
    <property type="entry name" value="NAD KINASE"/>
    <property type="match status" value="1"/>
</dbReference>
<dbReference type="GO" id="GO:0019674">
    <property type="term" value="P:NAD+ metabolic process"/>
    <property type="evidence" value="ECO:0007669"/>
    <property type="project" value="InterPro"/>
</dbReference>
<dbReference type="SUPFAM" id="SSF111331">
    <property type="entry name" value="NAD kinase/diacylglycerol kinase-like"/>
    <property type="match status" value="1"/>
</dbReference>
<feature type="binding site" evidence="8">
    <location>
        <begin position="133"/>
        <end position="134"/>
    </location>
    <ligand>
        <name>NAD(+)</name>
        <dbReference type="ChEBI" id="CHEBI:57540"/>
    </ligand>
</feature>
<dbReference type="GeneID" id="85229608"/>
<dbReference type="GO" id="GO:0005524">
    <property type="term" value="F:ATP binding"/>
    <property type="evidence" value="ECO:0007669"/>
    <property type="project" value="UniProtKB-KW"/>
</dbReference>
<gene>
    <name evidence="8" type="primary">nadK</name>
    <name evidence="9" type="ORF">F1737_05475</name>
</gene>
<accession>A0AA97I3S2</accession>
<dbReference type="InterPro" id="IPR017438">
    <property type="entry name" value="ATP-NAD_kinase_N"/>
</dbReference>
<dbReference type="GO" id="GO:0003951">
    <property type="term" value="F:NAD+ kinase activity"/>
    <property type="evidence" value="ECO:0007669"/>
    <property type="project" value="UniProtKB-UniRule"/>
</dbReference>
<dbReference type="AlphaFoldDB" id="A0AA97I3S2"/>
<feature type="binding site" evidence="8">
    <location>
        <position position="69"/>
    </location>
    <ligand>
        <name>NAD(+)</name>
        <dbReference type="ChEBI" id="CHEBI:57540"/>
    </ligand>
</feature>
<keyword evidence="10" id="KW-1185">Reference proteome</keyword>
<keyword evidence="4 8" id="KW-0418">Kinase</keyword>
<dbReference type="EC" id="2.7.1.23" evidence="8"/>
<dbReference type="Proteomes" id="UP001301797">
    <property type="component" value="Chromosome"/>
</dbReference>
<comment type="catalytic activity">
    <reaction evidence="8">
        <text>NAD(+) + ATP = ADP + NADP(+) + H(+)</text>
        <dbReference type="Rhea" id="RHEA:18629"/>
        <dbReference type="ChEBI" id="CHEBI:15378"/>
        <dbReference type="ChEBI" id="CHEBI:30616"/>
        <dbReference type="ChEBI" id="CHEBI:57540"/>
        <dbReference type="ChEBI" id="CHEBI:58349"/>
        <dbReference type="ChEBI" id="CHEBI:456216"/>
        <dbReference type="EC" id="2.7.1.23"/>
    </reaction>
</comment>
<reference evidence="9 10" key="1">
    <citation type="submission" date="2019-09" db="EMBL/GenBank/DDBJ databases">
        <title>The complete genome of Methanoplanus sp. FWC-SCC4.</title>
        <authorList>
            <person name="Chen S.-C."/>
            <person name="Zhou Y.-Z."/>
            <person name="Lai M.-C."/>
        </authorList>
    </citation>
    <scope>NUCLEOTIDE SEQUENCE [LARGE SCALE GENOMIC DNA]</scope>
    <source>
        <strain evidence="9 10">FWC-SCC4</strain>
    </source>
</reference>
<comment type="caution">
    <text evidence="8">Lacks conserved residue(s) required for the propagation of feature annotation.</text>
</comment>
<dbReference type="InterPro" id="IPR002504">
    <property type="entry name" value="NADK"/>
</dbReference>
<dbReference type="InterPro" id="IPR016064">
    <property type="entry name" value="NAD/diacylglycerol_kinase_sf"/>
</dbReference>
<dbReference type="Gene3D" id="2.60.200.30">
    <property type="entry name" value="Probable inorganic polyphosphate/atp-NAD kinase, domain 2"/>
    <property type="match status" value="1"/>
</dbReference>
<feature type="binding site" evidence="8">
    <location>
        <position position="198"/>
    </location>
    <ligand>
        <name>NAD(+)</name>
        <dbReference type="ChEBI" id="CHEBI:57540"/>
    </ligand>
</feature>
<feature type="binding site" evidence="8">
    <location>
        <begin position="64"/>
        <end position="65"/>
    </location>
    <ligand>
        <name>NAD(+)</name>
        <dbReference type="ChEBI" id="CHEBI:57540"/>
    </ligand>
</feature>
<evidence type="ECO:0000256" key="8">
    <source>
        <dbReference type="HAMAP-Rule" id="MF_00361"/>
    </source>
</evidence>
<protein>
    <recommendedName>
        <fullName evidence="8">NAD kinase</fullName>
        <ecNumber evidence="8">2.7.1.23</ecNumber>
    </recommendedName>
    <alternativeName>
        <fullName evidence="8">ATP-dependent NAD kinase</fullName>
    </alternativeName>
</protein>
<dbReference type="RefSeq" id="WP_317137779.1">
    <property type="nucleotide sequence ID" value="NZ_CP043875.1"/>
</dbReference>
<sequence length="272" mass="30230">MKFAMVIRPDDPGALEIGKRISLFLKNRGHEIVYELETSKALNLKEGVSFSRLSGDVAVVIGGDGTVLHTIRQLEKQIPLIGINRGNVGFLTDLEPDEAEEYLLKIEKGKYNIENRMRLHLLVDDEYVGEALNEAVIVTSRPAKILQFTINIDYVPAERFRADGVLISTPTGSTAYAMSAGGPIVDPWIDGFLLVPLAPYYLSSRPHIISDKRKLRVELDSTKPADLVLDGQYIMELYNGNVVTIQKSREPALFINAGKNFFAKVDSKLKSL</sequence>
<dbReference type="InterPro" id="IPR017437">
    <property type="entry name" value="ATP-NAD_kinase_PpnK-typ_C"/>
</dbReference>
<evidence type="ECO:0000256" key="2">
    <source>
        <dbReference type="ARBA" id="ARBA00022679"/>
    </source>
</evidence>
<feature type="binding site" evidence="8">
    <location>
        <position position="161"/>
    </location>
    <ligand>
        <name>NAD(+)</name>
        <dbReference type="ChEBI" id="CHEBI:57540"/>
    </ligand>
</feature>
<comment type="subcellular location">
    <subcellularLocation>
        <location evidence="8">Cytoplasm</location>
    </subcellularLocation>
</comment>
<feature type="binding site" evidence="8">
    <location>
        <position position="144"/>
    </location>
    <ligand>
        <name>NAD(+)</name>
        <dbReference type="ChEBI" id="CHEBI:57540"/>
    </ligand>
</feature>
<evidence type="ECO:0000313" key="10">
    <source>
        <dbReference type="Proteomes" id="UP001301797"/>
    </source>
</evidence>
<dbReference type="HAMAP" id="MF_00361">
    <property type="entry name" value="NAD_kinase"/>
    <property type="match status" value="1"/>
</dbReference>
<evidence type="ECO:0000313" key="9">
    <source>
        <dbReference type="EMBL" id="WOF16196.1"/>
    </source>
</evidence>
<dbReference type="Pfam" id="PF20143">
    <property type="entry name" value="NAD_kinase_C"/>
    <property type="match status" value="1"/>
</dbReference>
<dbReference type="GO" id="GO:0046872">
    <property type="term" value="F:metal ion binding"/>
    <property type="evidence" value="ECO:0007669"/>
    <property type="project" value="UniProtKB-UniRule"/>
</dbReference>
<feature type="active site" description="Proton acceptor" evidence="8">
    <location>
        <position position="64"/>
    </location>
</feature>
<evidence type="ECO:0000256" key="5">
    <source>
        <dbReference type="ARBA" id="ARBA00022840"/>
    </source>
</evidence>
<comment type="function">
    <text evidence="8">Involved in the regulation of the intracellular balance of NAD and NADP, and is a key enzyme in the biosynthesis of NADP. Catalyzes specifically the phosphorylation on 2'-hydroxyl of the adenosine moiety of NAD to yield NADP.</text>
</comment>